<evidence type="ECO:0000259" key="1">
    <source>
        <dbReference type="Pfam" id="PF03033"/>
    </source>
</evidence>
<protein>
    <submittedName>
        <fullName evidence="2">UDP-N-acetylglucosamine--N-acetylmuramyl-(Pentapeptide) pyrophosphoryl-undecaprenol N-acetylglucosamine transferase</fullName>
    </submittedName>
</protein>
<evidence type="ECO:0000313" key="3">
    <source>
        <dbReference type="Proteomes" id="UP000323439"/>
    </source>
</evidence>
<dbReference type="SUPFAM" id="SSF53756">
    <property type="entry name" value="UDP-Glycosyltransferase/glycogen phosphorylase"/>
    <property type="match status" value="1"/>
</dbReference>
<name>A0A1G5WLR4_9EURY</name>
<organism evidence="2 3">
    <name type="scientific">Methanobrevibacter millerae</name>
    <dbReference type="NCBI Taxonomy" id="230361"/>
    <lineage>
        <taxon>Archaea</taxon>
        <taxon>Methanobacteriati</taxon>
        <taxon>Methanobacteriota</taxon>
        <taxon>Methanomada group</taxon>
        <taxon>Methanobacteria</taxon>
        <taxon>Methanobacteriales</taxon>
        <taxon>Methanobacteriaceae</taxon>
        <taxon>Methanobrevibacter</taxon>
    </lineage>
</organism>
<keyword evidence="2" id="KW-0808">Transferase</keyword>
<dbReference type="Pfam" id="PF03033">
    <property type="entry name" value="Glyco_transf_28"/>
    <property type="match status" value="1"/>
</dbReference>
<dbReference type="EMBL" id="FMXB01000011">
    <property type="protein sequence ID" value="SDA59053.1"/>
    <property type="molecule type" value="Genomic_DNA"/>
</dbReference>
<keyword evidence="3" id="KW-1185">Reference proteome</keyword>
<evidence type="ECO:0000313" key="2">
    <source>
        <dbReference type="EMBL" id="SDA59053.1"/>
    </source>
</evidence>
<dbReference type="Gene3D" id="3.40.50.2000">
    <property type="entry name" value="Glycogen Phosphorylase B"/>
    <property type="match status" value="2"/>
</dbReference>
<feature type="domain" description="Glycosyltransferase family 28 N-terminal" evidence="1">
    <location>
        <begin position="5"/>
        <end position="120"/>
    </location>
</feature>
<accession>A0A1G5WLR4</accession>
<dbReference type="Proteomes" id="UP000323439">
    <property type="component" value="Unassembled WGS sequence"/>
</dbReference>
<reference evidence="2 3" key="1">
    <citation type="submission" date="2016-10" db="EMBL/GenBank/DDBJ databases">
        <authorList>
            <person name="Varghese N."/>
            <person name="Submissions S."/>
        </authorList>
    </citation>
    <scope>NUCLEOTIDE SEQUENCE [LARGE SCALE GENOMIC DNA]</scope>
    <source>
        <strain evidence="2 3">DSM 16643</strain>
    </source>
</reference>
<dbReference type="RefSeq" id="WP_149732028.1">
    <property type="nucleotide sequence ID" value="NZ_FMXB01000011.1"/>
</dbReference>
<proteinExistence type="predicted"/>
<dbReference type="GO" id="GO:0005975">
    <property type="term" value="P:carbohydrate metabolic process"/>
    <property type="evidence" value="ECO:0007669"/>
    <property type="project" value="InterPro"/>
</dbReference>
<dbReference type="OrthoDB" id="77357at2157"/>
<dbReference type="GO" id="GO:0016758">
    <property type="term" value="F:hexosyltransferase activity"/>
    <property type="evidence" value="ECO:0007669"/>
    <property type="project" value="InterPro"/>
</dbReference>
<sequence length="352" mass="38932">MKALVVITGRGLGGDAVIAYNVITALEARGVQCELALDESAPGILFKKKGYTWHNISIPQAGGHAATKLSSVKAALKMITATFKARKLINKLNVDFVVGIIGGGAIVASVGSKLSKKPCVTLCCTPLDMKVCPKLNHCIILPEYDLFRQDTLPENLSKTYYPLNDDVNSGNREIAFEKLKEFPLFDERKKTILFSSGSSLFKGMIEAANNFAEFSDEYNVLLVGYPMHDEYLELINEEKVIYLGYIDWLNHIFNFADLAVLTDDGVMIEEVLACRLPIVTVTKIKWGRYHNMAGLFEGAILETDIEDANETILKAFENYDSLKEHTNDYADELLATKSKLAGKIIDICGNES</sequence>
<gene>
    <name evidence="2" type="ORF">SAMN02910315_01491</name>
</gene>
<dbReference type="STRING" id="230361.sm9_0334"/>
<dbReference type="InterPro" id="IPR004276">
    <property type="entry name" value="GlycoTrans_28_N"/>
</dbReference>
<dbReference type="AlphaFoldDB" id="A0A1G5WLR4"/>